<reference evidence="21 22" key="1">
    <citation type="submission" date="2019-03" db="EMBL/GenBank/DDBJ databases">
        <title>Genomic Encyclopedia of Type Strains, Phase IV (KMG-IV): sequencing the most valuable type-strain genomes for metagenomic binning, comparative biology and taxonomic classification.</title>
        <authorList>
            <person name="Goeker M."/>
        </authorList>
    </citation>
    <scope>NUCLEOTIDE SEQUENCE [LARGE SCALE GENOMIC DNA]</scope>
    <source>
        <strain evidence="21 22">DSM 103792</strain>
    </source>
</reference>
<evidence type="ECO:0000256" key="4">
    <source>
        <dbReference type="ARBA" id="ARBA00019665"/>
    </source>
</evidence>
<dbReference type="SUPFAM" id="SSF47384">
    <property type="entry name" value="Homodimeric domain of signal transducing histidine kinase"/>
    <property type="match status" value="1"/>
</dbReference>
<dbReference type="CDD" id="cd00130">
    <property type="entry name" value="PAS"/>
    <property type="match status" value="1"/>
</dbReference>
<keyword evidence="12 21" id="KW-0418">Kinase</keyword>
<keyword evidence="5" id="KW-0813">Transport</keyword>
<evidence type="ECO:0000256" key="17">
    <source>
        <dbReference type="ARBA" id="ARBA00025207"/>
    </source>
</evidence>
<evidence type="ECO:0000256" key="2">
    <source>
        <dbReference type="ARBA" id="ARBA00004236"/>
    </source>
</evidence>
<evidence type="ECO:0000256" key="13">
    <source>
        <dbReference type="ARBA" id="ARBA00022840"/>
    </source>
</evidence>
<dbReference type="Pfam" id="PF00512">
    <property type="entry name" value="HisKA"/>
    <property type="match status" value="1"/>
</dbReference>
<evidence type="ECO:0000256" key="16">
    <source>
        <dbReference type="ARBA" id="ARBA00023136"/>
    </source>
</evidence>
<dbReference type="InterPro" id="IPR000014">
    <property type="entry name" value="PAS"/>
</dbReference>
<dbReference type="EMBL" id="SNYM01000007">
    <property type="protein sequence ID" value="TDQ48305.1"/>
    <property type="molecule type" value="Genomic_DNA"/>
</dbReference>
<keyword evidence="9" id="KW-0808">Transferase</keyword>
<keyword evidence="14 18" id="KW-1133">Transmembrane helix</keyword>
<dbReference type="GO" id="GO:0005524">
    <property type="term" value="F:ATP binding"/>
    <property type="evidence" value="ECO:0007669"/>
    <property type="project" value="UniProtKB-KW"/>
</dbReference>
<evidence type="ECO:0000256" key="7">
    <source>
        <dbReference type="ARBA" id="ARBA00022553"/>
    </source>
</evidence>
<dbReference type="AlphaFoldDB" id="A0A4R6USJ7"/>
<dbReference type="InterPro" id="IPR003661">
    <property type="entry name" value="HisK_dim/P_dom"/>
</dbReference>
<dbReference type="PANTHER" id="PTHR45453:SF1">
    <property type="entry name" value="PHOSPHATE REGULON SENSOR PROTEIN PHOR"/>
    <property type="match status" value="1"/>
</dbReference>
<dbReference type="InterPro" id="IPR036890">
    <property type="entry name" value="HATPase_C_sf"/>
</dbReference>
<sequence length="442" mass="50218">MKRSENPFREFWIFGAYLLIGWLITQNFDQGRTFLIASLLAYLAWHLYHAVKLMFWLSDSIGPVPEEVPGIWNEIFHLLYLRRRQRQQMKKRLVGVIAEFRDSANSLPEAAIAVDANGEIVWFNKAAQGLLGLMPQRDVGQRISNLIRHPNFVEFESSPTSNKALILPSPNDPNVMLSFRFSPYRARQRLLMVRDVSRLTRLEQMRKDFVANVSHELRTPVTVLIGYLETMLSSGDEKLARYQRPLAQMQAQTKRMSAIVDDLLLLSRLDDERTRLAQEEVDVPSLVCMMVEDARILSGEAQHQIEAEIETQVGLSGAPKELQSAFWNLVSNAVRYTPTGGQITLRWYIDTQRQVRFEVRDTGPGIEAHHIPRLTERFYRVDAGRSREVGGTGLGLAIVKHVLERHGGYLDIHSVVGQGSTFACVFPPVRQTAPRAASNKSA</sequence>
<dbReference type="GO" id="GO:0000155">
    <property type="term" value="F:phosphorelay sensor kinase activity"/>
    <property type="evidence" value="ECO:0007669"/>
    <property type="project" value="InterPro"/>
</dbReference>
<dbReference type="SMART" id="SM00388">
    <property type="entry name" value="HisKA"/>
    <property type="match status" value="1"/>
</dbReference>
<evidence type="ECO:0000256" key="5">
    <source>
        <dbReference type="ARBA" id="ARBA00022448"/>
    </source>
</evidence>
<accession>A0A4R6USJ7</accession>
<dbReference type="InterPro" id="IPR021766">
    <property type="entry name" value="PhoR_N"/>
</dbReference>
<evidence type="ECO:0000259" key="20">
    <source>
        <dbReference type="PROSITE" id="PS50112"/>
    </source>
</evidence>
<dbReference type="InterPro" id="IPR013767">
    <property type="entry name" value="PAS_fold"/>
</dbReference>
<dbReference type="Gene3D" id="3.30.565.10">
    <property type="entry name" value="Histidine kinase-like ATPase, C-terminal domain"/>
    <property type="match status" value="1"/>
</dbReference>
<evidence type="ECO:0000256" key="1">
    <source>
        <dbReference type="ARBA" id="ARBA00000085"/>
    </source>
</evidence>
<gene>
    <name evidence="21" type="ORF">EV696_10741</name>
</gene>
<dbReference type="PRINTS" id="PR00344">
    <property type="entry name" value="BCTRLSENSOR"/>
</dbReference>
<dbReference type="PANTHER" id="PTHR45453">
    <property type="entry name" value="PHOSPHATE REGULON SENSOR PROTEIN PHOR"/>
    <property type="match status" value="1"/>
</dbReference>
<evidence type="ECO:0000256" key="6">
    <source>
        <dbReference type="ARBA" id="ARBA00022475"/>
    </source>
</evidence>
<dbReference type="InterPro" id="IPR003594">
    <property type="entry name" value="HATPase_dom"/>
</dbReference>
<evidence type="ECO:0000256" key="9">
    <source>
        <dbReference type="ARBA" id="ARBA00022679"/>
    </source>
</evidence>
<dbReference type="SUPFAM" id="SSF55785">
    <property type="entry name" value="PYP-like sensor domain (PAS domain)"/>
    <property type="match status" value="1"/>
</dbReference>
<comment type="function">
    <text evidence="17">Member of the two-component regulatory system PhoR/PhoB involved in the phosphate regulon genes expression. PhoR may function as a membrane-associated protein kinase that phosphorylates PhoB in response to environmental signals.</text>
</comment>
<evidence type="ECO:0000256" key="10">
    <source>
        <dbReference type="ARBA" id="ARBA00022692"/>
    </source>
</evidence>
<dbReference type="Proteomes" id="UP000295375">
    <property type="component" value="Unassembled WGS sequence"/>
</dbReference>
<dbReference type="GO" id="GO:0016036">
    <property type="term" value="P:cellular response to phosphate starvation"/>
    <property type="evidence" value="ECO:0007669"/>
    <property type="project" value="TreeGrafter"/>
</dbReference>
<keyword evidence="6" id="KW-1003">Cell membrane</keyword>
<dbReference type="InterPro" id="IPR050351">
    <property type="entry name" value="BphY/WalK/GraS-like"/>
</dbReference>
<dbReference type="InterPro" id="IPR004358">
    <property type="entry name" value="Sig_transdc_His_kin-like_C"/>
</dbReference>
<dbReference type="Pfam" id="PF00989">
    <property type="entry name" value="PAS"/>
    <property type="match status" value="1"/>
</dbReference>
<keyword evidence="15" id="KW-0902">Two-component regulatory system</keyword>
<dbReference type="CDD" id="cd00082">
    <property type="entry name" value="HisKA"/>
    <property type="match status" value="1"/>
</dbReference>
<evidence type="ECO:0000313" key="21">
    <source>
        <dbReference type="EMBL" id="TDQ48305.1"/>
    </source>
</evidence>
<keyword evidence="22" id="KW-1185">Reference proteome</keyword>
<keyword evidence="16 18" id="KW-0472">Membrane</keyword>
<dbReference type="Gene3D" id="1.10.287.130">
    <property type="match status" value="1"/>
</dbReference>
<evidence type="ECO:0000313" key="22">
    <source>
        <dbReference type="Proteomes" id="UP000295375"/>
    </source>
</evidence>
<feature type="transmembrane region" description="Helical" evidence="18">
    <location>
        <begin position="12"/>
        <end position="28"/>
    </location>
</feature>
<evidence type="ECO:0000259" key="19">
    <source>
        <dbReference type="PROSITE" id="PS50109"/>
    </source>
</evidence>
<evidence type="ECO:0000256" key="11">
    <source>
        <dbReference type="ARBA" id="ARBA00022741"/>
    </source>
</evidence>
<keyword evidence="10 18" id="KW-0812">Transmembrane</keyword>
<dbReference type="GO" id="GO:0005886">
    <property type="term" value="C:plasma membrane"/>
    <property type="evidence" value="ECO:0007669"/>
    <property type="project" value="UniProtKB-SubCell"/>
</dbReference>
<evidence type="ECO:0000256" key="8">
    <source>
        <dbReference type="ARBA" id="ARBA00022592"/>
    </source>
</evidence>
<evidence type="ECO:0000256" key="3">
    <source>
        <dbReference type="ARBA" id="ARBA00012438"/>
    </source>
</evidence>
<feature type="domain" description="PAS" evidence="20">
    <location>
        <begin position="96"/>
        <end position="151"/>
    </location>
</feature>
<keyword evidence="13" id="KW-0067">ATP-binding</keyword>
<dbReference type="GO" id="GO:0006355">
    <property type="term" value="P:regulation of DNA-templated transcription"/>
    <property type="evidence" value="ECO:0007669"/>
    <property type="project" value="InterPro"/>
</dbReference>
<evidence type="ECO:0000256" key="15">
    <source>
        <dbReference type="ARBA" id="ARBA00023012"/>
    </source>
</evidence>
<evidence type="ECO:0000256" key="12">
    <source>
        <dbReference type="ARBA" id="ARBA00022777"/>
    </source>
</evidence>
<dbReference type="Pfam" id="PF02518">
    <property type="entry name" value="HATPase_c"/>
    <property type="match status" value="1"/>
</dbReference>
<feature type="domain" description="Histidine kinase" evidence="19">
    <location>
        <begin position="212"/>
        <end position="430"/>
    </location>
</feature>
<dbReference type="GO" id="GO:0006817">
    <property type="term" value="P:phosphate ion transport"/>
    <property type="evidence" value="ECO:0007669"/>
    <property type="project" value="UniProtKB-KW"/>
</dbReference>
<dbReference type="SMART" id="SM00387">
    <property type="entry name" value="HATPase_c"/>
    <property type="match status" value="1"/>
</dbReference>
<dbReference type="EC" id="2.7.13.3" evidence="3"/>
<dbReference type="SUPFAM" id="SSF55874">
    <property type="entry name" value="ATPase domain of HSP90 chaperone/DNA topoisomerase II/histidine kinase"/>
    <property type="match status" value="1"/>
</dbReference>
<dbReference type="InterPro" id="IPR036097">
    <property type="entry name" value="HisK_dim/P_sf"/>
</dbReference>
<dbReference type="FunFam" id="3.30.565.10:FF:000032">
    <property type="entry name" value="Phosphate regulon sensor histidine kinase PhoR"/>
    <property type="match status" value="1"/>
</dbReference>
<dbReference type="InterPro" id="IPR035965">
    <property type="entry name" value="PAS-like_dom_sf"/>
</dbReference>
<comment type="caution">
    <text evidence="21">The sequence shown here is derived from an EMBL/GenBank/DDBJ whole genome shotgun (WGS) entry which is preliminary data.</text>
</comment>
<dbReference type="PROSITE" id="PS50109">
    <property type="entry name" value="HIS_KIN"/>
    <property type="match status" value="1"/>
</dbReference>
<dbReference type="SMART" id="SM00091">
    <property type="entry name" value="PAS"/>
    <property type="match status" value="1"/>
</dbReference>
<name>A0A4R6USJ7_9GAMM</name>
<evidence type="ECO:0000256" key="18">
    <source>
        <dbReference type="SAM" id="Phobius"/>
    </source>
</evidence>
<dbReference type="GO" id="GO:0004721">
    <property type="term" value="F:phosphoprotein phosphatase activity"/>
    <property type="evidence" value="ECO:0007669"/>
    <property type="project" value="InterPro"/>
</dbReference>
<dbReference type="FunFam" id="1.10.287.130:FF:000001">
    <property type="entry name" value="Two-component sensor histidine kinase"/>
    <property type="match status" value="1"/>
</dbReference>
<keyword evidence="11" id="KW-0547">Nucleotide-binding</keyword>
<protein>
    <recommendedName>
        <fullName evidence="4">Phosphate regulon sensor protein PhoR</fullName>
        <ecNumber evidence="3">2.7.13.3</ecNumber>
    </recommendedName>
</protein>
<dbReference type="PROSITE" id="PS50112">
    <property type="entry name" value="PAS"/>
    <property type="match status" value="1"/>
</dbReference>
<evidence type="ECO:0000256" key="14">
    <source>
        <dbReference type="ARBA" id="ARBA00022989"/>
    </source>
</evidence>
<dbReference type="Pfam" id="PF11808">
    <property type="entry name" value="PhoR"/>
    <property type="match status" value="1"/>
</dbReference>
<dbReference type="RefSeq" id="WP_133590074.1">
    <property type="nucleotide sequence ID" value="NZ_CP037953.1"/>
</dbReference>
<dbReference type="Gene3D" id="3.30.450.20">
    <property type="entry name" value="PAS domain"/>
    <property type="match status" value="1"/>
</dbReference>
<dbReference type="InterPro" id="IPR005467">
    <property type="entry name" value="His_kinase_dom"/>
</dbReference>
<keyword evidence="7" id="KW-0597">Phosphoprotein</keyword>
<comment type="catalytic activity">
    <reaction evidence="1">
        <text>ATP + protein L-histidine = ADP + protein N-phospho-L-histidine.</text>
        <dbReference type="EC" id="2.7.13.3"/>
    </reaction>
</comment>
<proteinExistence type="predicted"/>
<keyword evidence="8" id="KW-0592">Phosphate transport</keyword>
<organism evidence="21 22">
    <name type="scientific">Permianibacter aggregans</name>
    <dbReference type="NCBI Taxonomy" id="1510150"/>
    <lineage>
        <taxon>Bacteria</taxon>
        <taxon>Pseudomonadati</taxon>
        <taxon>Pseudomonadota</taxon>
        <taxon>Gammaproteobacteria</taxon>
        <taxon>Pseudomonadales</taxon>
        <taxon>Pseudomonadaceae</taxon>
        <taxon>Permianibacter</taxon>
    </lineage>
</organism>
<dbReference type="OrthoDB" id="9813151at2"/>
<comment type="subcellular location">
    <subcellularLocation>
        <location evidence="2">Cell membrane</location>
    </subcellularLocation>
</comment>
<dbReference type="InterPro" id="IPR014310">
    <property type="entry name" value="Sig_transdc_His_kinase_PhoR"/>
</dbReference>
<dbReference type="NCBIfam" id="TIGR02966">
    <property type="entry name" value="phoR_proteo"/>
    <property type="match status" value="1"/>
</dbReference>